<proteinExistence type="predicted"/>
<dbReference type="Proteomes" id="UP001596208">
    <property type="component" value="Unassembled WGS sequence"/>
</dbReference>
<evidence type="ECO:0000313" key="2">
    <source>
        <dbReference type="EMBL" id="MFC5171246.1"/>
    </source>
</evidence>
<reference evidence="3" key="1">
    <citation type="journal article" date="2019" name="Int. J. Syst. Evol. Microbiol.">
        <title>The Global Catalogue of Microorganisms (GCM) 10K type strain sequencing project: providing services to taxonomists for standard genome sequencing and annotation.</title>
        <authorList>
            <consortium name="The Broad Institute Genomics Platform"/>
            <consortium name="The Broad Institute Genome Sequencing Center for Infectious Disease"/>
            <person name="Wu L."/>
            <person name="Ma J."/>
        </authorList>
    </citation>
    <scope>NUCLEOTIDE SEQUENCE [LARGE SCALE GENOMIC DNA]</scope>
    <source>
        <strain evidence="3">CGMCC 4.1721</strain>
    </source>
</reference>
<dbReference type="EMBL" id="JBHSKI010000004">
    <property type="protein sequence ID" value="MFC5171246.1"/>
    <property type="molecule type" value="Genomic_DNA"/>
</dbReference>
<protein>
    <submittedName>
        <fullName evidence="2">Uncharacterized protein</fullName>
    </submittedName>
</protein>
<keyword evidence="3" id="KW-1185">Reference proteome</keyword>
<evidence type="ECO:0000313" key="3">
    <source>
        <dbReference type="Proteomes" id="UP001596208"/>
    </source>
</evidence>
<sequence length="44" mass="4679">MTPVNRVGGSARPAGQGETWVGLRKTGDDETAEFVLGSFEVREA</sequence>
<name>A0ABW0B1X4_9ACTN</name>
<gene>
    <name evidence="2" type="ORF">ACFPRK_11660</name>
</gene>
<organism evidence="2 3">
    <name type="scientific">Streptomyces mutomycini</name>
    <dbReference type="NCBI Taxonomy" id="284036"/>
    <lineage>
        <taxon>Bacteria</taxon>
        <taxon>Bacillati</taxon>
        <taxon>Actinomycetota</taxon>
        <taxon>Actinomycetes</taxon>
        <taxon>Kitasatosporales</taxon>
        <taxon>Streptomycetaceae</taxon>
        <taxon>Streptomyces</taxon>
    </lineage>
</organism>
<feature type="region of interest" description="Disordered" evidence="1">
    <location>
        <begin position="1"/>
        <end position="25"/>
    </location>
</feature>
<accession>A0ABW0B1X4</accession>
<dbReference type="RefSeq" id="WP_267882470.1">
    <property type="nucleotide sequence ID" value="NZ_JBFADZ010000003.1"/>
</dbReference>
<comment type="caution">
    <text evidence="2">The sequence shown here is derived from an EMBL/GenBank/DDBJ whole genome shotgun (WGS) entry which is preliminary data.</text>
</comment>
<evidence type="ECO:0000256" key="1">
    <source>
        <dbReference type="SAM" id="MobiDB-lite"/>
    </source>
</evidence>